<sequence length="173" mass="19954">MTQGPPAKERMRDLATTAQDRIMLTQLLLANATDYWHEVDVNGGLNTRDYYLEDATFFNLKGREAIHQFYVWRQSRGPRVNRHVIANFRAELIEPGLARTNNVMMLFAGDGVPVLPSHAPIQIAEQIDHLVLCEDGRWRFRTREFVNLFKGDTPTTVPPRAWYEKWSPGSLKD</sequence>
<dbReference type="Gene3D" id="3.10.450.50">
    <property type="match status" value="1"/>
</dbReference>
<comment type="caution">
    <text evidence="1">The sequence shown here is derived from an EMBL/GenBank/DDBJ whole genome shotgun (WGS) entry which is preliminary data.</text>
</comment>
<reference evidence="1 2" key="1">
    <citation type="submission" date="2014-02" db="EMBL/GenBank/DDBJ databases">
        <title>Whole genome sequence of Sphingobium chlorophenolicum NBRC 16172.</title>
        <authorList>
            <person name="Gan H.M."/>
            <person name="Gan H.Y."/>
            <person name="Chew T.H."/>
            <person name="Savka M.A."/>
        </authorList>
    </citation>
    <scope>NUCLEOTIDE SEQUENCE [LARGE SCALE GENOMIC DNA]</scope>
    <source>
        <strain evidence="1 2">NBRC 16172</strain>
    </source>
</reference>
<dbReference type="Proteomes" id="UP000028411">
    <property type="component" value="Unassembled WGS sequence"/>
</dbReference>
<dbReference type="CDD" id="cd00531">
    <property type="entry name" value="NTF2_like"/>
    <property type="match status" value="1"/>
</dbReference>
<gene>
    <name evidence="1" type="ORF">BV95_01886</name>
</gene>
<dbReference type="InterPro" id="IPR032710">
    <property type="entry name" value="NTF2-like_dom_sf"/>
</dbReference>
<accession>A0A081RF68</accession>
<dbReference type="AlphaFoldDB" id="A0A081RF68"/>
<organism evidence="1 2">
    <name type="scientific">Sphingobium chlorophenolicum</name>
    <dbReference type="NCBI Taxonomy" id="46429"/>
    <lineage>
        <taxon>Bacteria</taxon>
        <taxon>Pseudomonadati</taxon>
        <taxon>Pseudomonadota</taxon>
        <taxon>Alphaproteobacteria</taxon>
        <taxon>Sphingomonadales</taxon>
        <taxon>Sphingomonadaceae</taxon>
        <taxon>Sphingobium</taxon>
    </lineage>
</organism>
<dbReference type="eggNOG" id="ENOG503313M">
    <property type="taxonomic scope" value="Bacteria"/>
</dbReference>
<dbReference type="PATRIC" id="fig|46429.4.peg.1857"/>
<name>A0A081RF68_SPHCR</name>
<evidence type="ECO:0000313" key="1">
    <source>
        <dbReference type="EMBL" id="KEQ53841.1"/>
    </source>
</evidence>
<evidence type="ECO:0008006" key="3">
    <source>
        <dbReference type="Google" id="ProtNLM"/>
    </source>
</evidence>
<proteinExistence type="predicted"/>
<protein>
    <recommendedName>
        <fullName evidence="3">SnoaL-like domain-containing protein</fullName>
    </recommendedName>
</protein>
<dbReference type="EMBL" id="JFHR01000017">
    <property type="protein sequence ID" value="KEQ53841.1"/>
    <property type="molecule type" value="Genomic_DNA"/>
</dbReference>
<dbReference type="SUPFAM" id="SSF54427">
    <property type="entry name" value="NTF2-like"/>
    <property type="match status" value="1"/>
</dbReference>
<evidence type="ECO:0000313" key="2">
    <source>
        <dbReference type="Proteomes" id="UP000028411"/>
    </source>
</evidence>